<sequence>MSPARVSRGKRTDVTWLSARRHPPRDKASRPRQWTRKPVLMSLSVRSLITPVNCTFPSPTTLALSPSPSLCISLEKAQSSLHVRYCTNQYRHHPAVTVSSSSTRGKRFDHKDCVAQG</sequence>
<evidence type="ECO:0000313" key="3">
    <source>
        <dbReference type="Proteomes" id="UP000800094"/>
    </source>
</evidence>
<organism evidence="2 3">
    <name type="scientific">Trematosphaeria pertusa</name>
    <dbReference type="NCBI Taxonomy" id="390896"/>
    <lineage>
        <taxon>Eukaryota</taxon>
        <taxon>Fungi</taxon>
        <taxon>Dikarya</taxon>
        <taxon>Ascomycota</taxon>
        <taxon>Pezizomycotina</taxon>
        <taxon>Dothideomycetes</taxon>
        <taxon>Pleosporomycetidae</taxon>
        <taxon>Pleosporales</taxon>
        <taxon>Massarineae</taxon>
        <taxon>Trematosphaeriaceae</taxon>
        <taxon>Trematosphaeria</taxon>
    </lineage>
</organism>
<reference evidence="2" key="1">
    <citation type="journal article" date="2020" name="Stud. Mycol.">
        <title>101 Dothideomycetes genomes: a test case for predicting lifestyles and emergence of pathogens.</title>
        <authorList>
            <person name="Haridas S."/>
            <person name="Albert R."/>
            <person name="Binder M."/>
            <person name="Bloem J."/>
            <person name="Labutti K."/>
            <person name="Salamov A."/>
            <person name="Andreopoulos B."/>
            <person name="Baker S."/>
            <person name="Barry K."/>
            <person name="Bills G."/>
            <person name="Bluhm B."/>
            <person name="Cannon C."/>
            <person name="Castanera R."/>
            <person name="Culley D."/>
            <person name="Daum C."/>
            <person name="Ezra D."/>
            <person name="Gonzalez J."/>
            <person name="Henrissat B."/>
            <person name="Kuo A."/>
            <person name="Liang C."/>
            <person name="Lipzen A."/>
            <person name="Lutzoni F."/>
            <person name="Magnuson J."/>
            <person name="Mondo S."/>
            <person name="Nolan M."/>
            <person name="Ohm R."/>
            <person name="Pangilinan J."/>
            <person name="Park H.-J."/>
            <person name="Ramirez L."/>
            <person name="Alfaro M."/>
            <person name="Sun H."/>
            <person name="Tritt A."/>
            <person name="Yoshinaga Y."/>
            <person name="Zwiers L.-H."/>
            <person name="Turgeon B."/>
            <person name="Goodwin S."/>
            <person name="Spatafora J."/>
            <person name="Crous P."/>
            <person name="Grigoriev I."/>
        </authorList>
    </citation>
    <scope>NUCLEOTIDE SEQUENCE</scope>
    <source>
        <strain evidence="2">CBS 122368</strain>
    </source>
</reference>
<dbReference type="GeneID" id="54575276"/>
<proteinExistence type="predicted"/>
<gene>
    <name evidence="2" type="ORF">BU26DRAFT_313070</name>
</gene>
<keyword evidence="3" id="KW-1185">Reference proteome</keyword>
<accession>A0A6A6IHT4</accession>
<evidence type="ECO:0000256" key="1">
    <source>
        <dbReference type="SAM" id="MobiDB-lite"/>
    </source>
</evidence>
<protein>
    <submittedName>
        <fullName evidence="2">Uncharacterized protein</fullName>
    </submittedName>
</protein>
<evidence type="ECO:0000313" key="2">
    <source>
        <dbReference type="EMBL" id="KAF2249150.1"/>
    </source>
</evidence>
<feature type="region of interest" description="Disordered" evidence="1">
    <location>
        <begin position="1"/>
        <end position="34"/>
    </location>
</feature>
<feature type="region of interest" description="Disordered" evidence="1">
    <location>
        <begin position="97"/>
        <end position="117"/>
    </location>
</feature>
<dbReference type="AlphaFoldDB" id="A0A6A6IHT4"/>
<name>A0A6A6IHT4_9PLEO</name>
<dbReference type="RefSeq" id="XP_033684154.1">
    <property type="nucleotide sequence ID" value="XM_033821946.1"/>
</dbReference>
<dbReference type="Proteomes" id="UP000800094">
    <property type="component" value="Unassembled WGS sequence"/>
</dbReference>
<dbReference type="EMBL" id="ML987195">
    <property type="protein sequence ID" value="KAF2249150.1"/>
    <property type="molecule type" value="Genomic_DNA"/>
</dbReference>